<dbReference type="AlphaFoldDB" id="A4J8G1"/>
<dbReference type="EMBL" id="CP000612">
    <property type="protein sequence ID" value="ABO51364.1"/>
    <property type="molecule type" value="Genomic_DNA"/>
</dbReference>
<evidence type="ECO:0000256" key="2">
    <source>
        <dbReference type="SAM" id="SignalP"/>
    </source>
</evidence>
<evidence type="ECO:0000313" key="5">
    <source>
        <dbReference type="Proteomes" id="UP000001556"/>
    </source>
</evidence>
<keyword evidence="2" id="KW-0732">Signal</keyword>
<feature type="signal peptide" evidence="2">
    <location>
        <begin position="1"/>
        <end position="24"/>
    </location>
</feature>
<dbReference type="Proteomes" id="UP000001556">
    <property type="component" value="Chromosome"/>
</dbReference>
<evidence type="ECO:0000313" key="4">
    <source>
        <dbReference type="EMBL" id="ABO51364.1"/>
    </source>
</evidence>
<name>A4J8G1_DESRM</name>
<reference evidence="4 5" key="1">
    <citation type="submission" date="2007-03" db="EMBL/GenBank/DDBJ databases">
        <title>Complete sequence of Desulfotomaculum reducens MI-1.</title>
        <authorList>
            <consortium name="US DOE Joint Genome Institute"/>
            <person name="Copeland A."/>
            <person name="Lucas S."/>
            <person name="Lapidus A."/>
            <person name="Barry K."/>
            <person name="Detter J.C."/>
            <person name="Glavina del Rio T."/>
            <person name="Hammon N."/>
            <person name="Israni S."/>
            <person name="Dalin E."/>
            <person name="Tice H."/>
            <person name="Pitluck S."/>
            <person name="Sims D."/>
            <person name="Brettin T."/>
            <person name="Bruce D."/>
            <person name="Han C."/>
            <person name="Tapia R."/>
            <person name="Schmutz J."/>
            <person name="Larimer F."/>
            <person name="Land M."/>
            <person name="Hauser L."/>
            <person name="Kyrpides N."/>
            <person name="Kim E."/>
            <person name="Tebo B.M."/>
            <person name="Richardson P."/>
        </authorList>
    </citation>
    <scope>NUCLEOTIDE SEQUENCE [LARGE SCALE GENOMIC DNA]</scope>
    <source>
        <strain evidence="4 5">MI-1</strain>
    </source>
</reference>
<dbReference type="eggNOG" id="COG4632">
    <property type="taxonomic scope" value="Bacteria"/>
</dbReference>
<feature type="domain" description="SLH" evidence="3">
    <location>
        <begin position="557"/>
        <end position="619"/>
    </location>
</feature>
<dbReference type="HOGENOM" id="CLU_019560_0_0_9"/>
<dbReference type="RefSeq" id="WP_011879157.1">
    <property type="nucleotide sequence ID" value="NC_009253.1"/>
</dbReference>
<keyword evidence="5" id="KW-1185">Reference proteome</keyword>
<evidence type="ECO:0000259" key="3">
    <source>
        <dbReference type="PROSITE" id="PS51272"/>
    </source>
</evidence>
<sequence>MSSKKIISALVAGCLVSGFMFNSAASADVRKDVLPKQPSQIEGDLSIAKFPLDKAIAKAKAEFNITDEYDRFESGFNSYEDKAEWHLNWTRESEPKGNISVRINAANGDIIGMDRWDEQAPGQQYSGLPRYSYDEGSKVARQWLQKLLPNYAAQTRLMPNQDQPFYGFGDRGPVEYYYNFHRVANGVTYPDNNVYIRVNGDTGQLIGFGLDWDQNINFPTTAGKIPLTEAERVIGENIELVYFRPWTSGAKDTPVKLVYRVKKGANLIIDAFTGKVIEGQLYGSYDGDMGGAGEAPKSVRKEMTPAEQAEVDKIKNLLSAEKAMAKVKDIIAVPAELKLSESRLSQDYQFPEQKQWNFHWYSEKDSTNMQSISAGVNAVTGELVYYNIWQKDSDEGKVTKPPFTLEQARQKAEDFIKKLQPGRFAEIKLDNSLNSDYLEKGITRNYHFSYLRVVNGIPFTNNGFDIEVDGNTGEITGYRMDWWNVKFPTVSQGIGKEQATKTFLANGGLGLEYINRNRGDNRPQVNLVYRLKDRPSYMLDANTGKYLNGRGETIVPKETTNFTDLQGHPAADAIRQLAKAKIVKTTDGKFYPDRNITKIEAVEMLVASRGWQMPTPYTMLKEGKEKEEETKRLINAAISLGILEANETKDLDKELTRLELAKLMINTLDYDGAAKLSNIYSLQTRDAQLVPAHLKGYAALSLGLGLQTDSKGSYVPNEKVSRGYAAISILRMLKVQK</sequence>
<proteinExistence type="predicted"/>
<dbReference type="InterPro" id="IPR032599">
    <property type="entry name" value="YcdB/YcdC_rep_domain"/>
</dbReference>
<dbReference type="PROSITE" id="PS51272">
    <property type="entry name" value="SLH"/>
    <property type="match status" value="1"/>
</dbReference>
<dbReference type="Pfam" id="PF00395">
    <property type="entry name" value="SLH"/>
    <property type="match status" value="1"/>
</dbReference>
<dbReference type="InterPro" id="IPR001119">
    <property type="entry name" value="SLH_dom"/>
</dbReference>
<accession>A4J8G1</accession>
<protein>
    <submittedName>
        <fullName evidence="4">S-layer domain protein</fullName>
    </submittedName>
</protein>
<dbReference type="Pfam" id="PF16244">
    <property type="entry name" value="DUF4901"/>
    <property type="match status" value="2"/>
</dbReference>
<gene>
    <name evidence="4" type="ordered locus">Dred_2860</name>
</gene>
<dbReference type="STRING" id="349161.Dred_2860"/>
<feature type="chain" id="PRO_5038739060" evidence="2">
    <location>
        <begin position="25"/>
        <end position="737"/>
    </location>
</feature>
<dbReference type="KEGG" id="drm:Dred_2860"/>
<organism evidence="4 5">
    <name type="scientific">Desulforamulus reducens (strain ATCC BAA-1160 / DSM 100696 / MI-1)</name>
    <name type="common">Desulfotomaculum reducens</name>
    <dbReference type="NCBI Taxonomy" id="349161"/>
    <lineage>
        <taxon>Bacteria</taxon>
        <taxon>Bacillati</taxon>
        <taxon>Bacillota</taxon>
        <taxon>Clostridia</taxon>
        <taxon>Eubacteriales</taxon>
        <taxon>Peptococcaceae</taxon>
        <taxon>Desulforamulus</taxon>
    </lineage>
</organism>
<keyword evidence="1" id="KW-0677">Repeat</keyword>
<evidence type="ECO:0000256" key="1">
    <source>
        <dbReference type="ARBA" id="ARBA00022737"/>
    </source>
</evidence>